<dbReference type="NCBIfam" id="NF008282">
    <property type="entry name" value="PRK11060.1"/>
    <property type="match status" value="1"/>
</dbReference>
<name>A0A8E4H3Z4_9ENTR</name>
<keyword evidence="6 9" id="KW-1133">Transmembrane helix</keyword>
<dbReference type="Pfam" id="PF04093">
    <property type="entry name" value="MreD"/>
    <property type="match status" value="1"/>
</dbReference>
<dbReference type="AlphaFoldDB" id="A0A8E4H3Z4"/>
<evidence type="ECO:0000256" key="9">
    <source>
        <dbReference type="SAM" id="Phobius"/>
    </source>
</evidence>
<keyword evidence="8" id="KW-0997">Cell inner membrane</keyword>
<accession>A0A8E4H3Z4</accession>
<evidence type="ECO:0000256" key="5">
    <source>
        <dbReference type="ARBA" id="ARBA00022960"/>
    </source>
</evidence>
<dbReference type="GO" id="GO:0008360">
    <property type="term" value="P:regulation of cell shape"/>
    <property type="evidence" value="ECO:0007669"/>
    <property type="project" value="UniProtKB-UniRule"/>
</dbReference>
<feature type="transmembrane region" description="Helical" evidence="9">
    <location>
        <begin position="71"/>
        <end position="91"/>
    </location>
</feature>
<keyword evidence="3 8" id="KW-1003">Cell membrane</keyword>
<comment type="similarity">
    <text evidence="2 8">Belongs to the MreD family.</text>
</comment>
<dbReference type="PIRSF" id="PIRSF018472">
    <property type="entry name" value="MreD_proteobac"/>
    <property type="match status" value="1"/>
</dbReference>
<keyword evidence="7 8" id="KW-0472">Membrane</keyword>
<dbReference type="PANTHER" id="PTHR37484:SF1">
    <property type="entry name" value="ROD SHAPE-DETERMINING PROTEIN MRED"/>
    <property type="match status" value="1"/>
</dbReference>
<evidence type="ECO:0000256" key="4">
    <source>
        <dbReference type="ARBA" id="ARBA00022692"/>
    </source>
</evidence>
<proteinExistence type="inferred from homology"/>
<dbReference type="Proteomes" id="UP000683585">
    <property type="component" value="Chromosome"/>
</dbReference>
<evidence type="ECO:0000256" key="7">
    <source>
        <dbReference type="ARBA" id="ARBA00023136"/>
    </source>
</evidence>
<evidence type="ECO:0000313" key="11">
    <source>
        <dbReference type="Proteomes" id="UP000683585"/>
    </source>
</evidence>
<keyword evidence="5 8" id="KW-0133">Cell shape</keyword>
<dbReference type="GO" id="GO:0005886">
    <property type="term" value="C:plasma membrane"/>
    <property type="evidence" value="ECO:0007669"/>
    <property type="project" value="UniProtKB-SubCell"/>
</dbReference>
<evidence type="ECO:0000256" key="3">
    <source>
        <dbReference type="ARBA" id="ARBA00022475"/>
    </source>
</evidence>
<gene>
    <name evidence="10" type="primary">mreD</name>
    <name evidence="10" type="ORF">PROFFT_A_00570</name>
</gene>
<evidence type="ECO:0000313" key="10">
    <source>
        <dbReference type="EMBL" id="CAD6507328.1"/>
    </source>
</evidence>
<dbReference type="PANTHER" id="PTHR37484">
    <property type="entry name" value="ROD SHAPE-DETERMINING PROTEIN MRED"/>
    <property type="match status" value="1"/>
</dbReference>
<comment type="subcellular location">
    <subcellularLocation>
        <location evidence="8">Cell inner membrane</location>
    </subcellularLocation>
    <subcellularLocation>
        <location evidence="1">Cell membrane</location>
        <topology evidence="1">Multi-pass membrane protein</topology>
    </subcellularLocation>
</comment>
<feature type="transmembrane region" description="Helical" evidence="9">
    <location>
        <begin position="137"/>
        <end position="156"/>
    </location>
</feature>
<keyword evidence="11" id="KW-1185">Reference proteome</keyword>
<comment type="function">
    <text evidence="8">Involved in formation of the rod shape of the cell. May also contribute to regulation of formation of penicillin-binding proteins.</text>
</comment>
<organism evidence="10 11">
    <name type="scientific">Candidatus Profftia tarda</name>
    <dbReference type="NCBI Taxonomy" id="1177216"/>
    <lineage>
        <taxon>Bacteria</taxon>
        <taxon>Pseudomonadati</taxon>
        <taxon>Pseudomonadota</taxon>
        <taxon>Gammaproteobacteria</taxon>
        <taxon>Enterobacterales</taxon>
        <taxon>Enterobacteriaceae</taxon>
        <taxon>Candidatus Profftia</taxon>
    </lineage>
</organism>
<evidence type="ECO:0000256" key="1">
    <source>
        <dbReference type="ARBA" id="ARBA00004651"/>
    </source>
</evidence>
<reference evidence="10" key="1">
    <citation type="submission" date="2020-10" db="EMBL/GenBank/DDBJ databases">
        <authorList>
            <person name="Szabo G."/>
        </authorList>
    </citation>
    <scope>NUCLEOTIDE SEQUENCE</scope>
    <source>
        <strain evidence="10">PROFFT</strain>
    </source>
</reference>
<evidence type="ECO:0000256" key="2">
    <source>
        <dbReference type="ARBA" id="ARBA00007776"/>
    </source>
</evidence>
<dbReference type="InterPro" id="IPR026034">
    <property type="entry name" value="MreD_proteobac"/>
</dbReference>
<evidence type="ECO:0000256" key="6">
    <source>
        <dbReference type="ARBA" id="ARBA00022989"/>
    </source>
</evidence>
<evidence type="ECO:0000256" key="8">
    <source>
        <dbReference type="PIRNR" id="PIRNR018472"/>
    </source>
</evidence>
<dbReference type="KEGG" id="ptf:PROFFT_A_00570"/>
<feature type="transmembrane region" description="Helical" evidence="9">
    <location>
        <begin position="13"/>
        <end position="30"/>
    </location>
</feature>
<protein>
    <recommendedName>
        <fullName evidence="8">Rod shape-determining protein MreD</fullName>
    </recommendedName>
</protein>
<sequence length="167" mass="19704">MLFMCRYNDHSCWGIWLFFVLAFVLQIMPWPDKLMMLRPNWLALFLIYWVMAAPKQVNIGTGFILGIIWDVIVGSTLGIRGLALSLLSYFVAFECHRFRNMQLWKHGCMVVLLTAAMDIIISWGEFIIGNASFHPELFWSSFVNGMLWPWLFLLISKLRQRYLFNRQ</sequence>
<dbReference type="EMBL" id="LR890047">
    <property type="protein sequence ID" value="CAD6507328.1"/>
    <property type="molecule type" value="Genomic_DNA"/>
</dbReference>
<dbReference type="NCBIfam" id="TIGR03426">
    <property type="entry name" value="shape_MreD"/>
    <property type="match status" value="1"/>
</dbReference>
<dbReference type="InterPro" id="IPR007227">
    <property type="entry name" value="Cell_shape_determining_MreD"/>
</dbReference>
<feature type="transmembrane region" description="Helical" evidence="9">
    <location>
        <begin position="103"/>
        <end position="125"/>
    </location>
</feature>
<keyword evidence="4 9" id="KW-0812">Transmembrane</keyword>